<evidence type="ECO:0000259" key="1">
    <source>
        <dbReference type="Pfam" id="PF09791"/>
    </source>
</evidence>
<reference evidence="2 3" key="1">
    <citation type="journal article" date="2015" name="Genome Announc.">
        <title>Draft Genome Sequences of Marine Isolates of Thalassomonas viridans and Thalassomonas actiniarum.</title>
        <authorList>
            <person name="Olonade I."/>
            <person name="van Zyl L.J."/>
            <person name="Trindade M."/>
        </authorList>
    </citation>
    <scope>NUCLEOTIDE SEQUENCE [LARGE SCALE GENOMIC DNA]</scope>
    <source>
        <strain evidence="2 3">A5K-106</strain>
    </source>
</reference>
<reference evidence="2 3" key="2">
    <citation type="journal article" date="2022" name="Mar. Drugs">
        <title>Bioassay-Guided Fractionation Leads to the Detection of Cholic Acid Generated by the Rare Thalassomonas sp.</title>
        <authorList>
            <person name="Pheiffer F."/>
            <person name="Schneider Y.K."/>
            <person name="Hansen E.H."/>
            <person name="Andersen J.H."/>
            <person name="Isaksson J."/>
            <person name="Busche T."/>
            <person name="R C."/>
            <person name="Kalinowski J."/>
            <person name="Zyl L.V."/>
            <person name="Trindade M."/>
        </authorList>
    </citation>
    <scope>NUCLEOTIDE SEQUENCE [LARGE SCALE GENOMIC DNA]</scope>
    <source>
        <strain evidence="2 3">A5K-106</strain>
    </source>
</reference>
<dbReference type="InterPro" id="IPR019180">
    <property type="entry name" value="Oxidoreductase-like_N"/>
</dbReference>
<dbReference type="KEGG" id="tact:SG35_023785"/>
<sequence length="58" mass="6281">MSSLLEKPIPPADDDCCGGGACNPCVWDHYYAELQQWRIAQAKANEAAANEQAKADSQ</sequence>
<proteinExistence type="predicted"/>
<dbReference type="EMBL" id="CP059735">
    <property type="protein sequence ID" value="WDD98265.1"/>
    <property type="molecule type" value="Genomic_DNA"/>
</dbReference>
<evidence type="ECO:0000313" key="3">
    <source>
        <dbReference type="Proteomes" id="UP000032568"/>
    </source>
</evidence>
<dbReference type="AlphaFoldDB" id="A0AAE9YNU4"/>
<dbReference type="Proteomes" id="UP000032568">
    <property type="component" value="Chromosome"/>
</dbReference>
<dbReference type="Pfam" id="PF09791">
    <property type="entry name" value="Oxidored-like"/>
    <property type="match status" value="1"/>
</dbReference>
<keyword evidence="3" id="KW-1185">Reference proteome</keyword>
<feature type="domain" description="Oxidoreductase-like" evidence="1">
    <location>
        <begin position="6"/>
        <end position="45"/>
    </location>
</feature>
<dbReference type="RefSeq" id="WP_084692989.1">
    <property type="nucleotide sequence ID" value="NZ_CP059735.1"/>
</dbReference>
<evidence type="ECO:0000313" key="2">
    <source>
        <dbReference type="EMBL" id="WDD98265.1"/>
    </source>
</evidence>
<protein>
    <recommendedName>
        <fullName evidence="1">Oxidoreductase-like domain-containing protein</fullName>
    </recommendedName>
</protein>
<gene>
    <name evidence="2" type="ORF">SG35_023785</name>
</gene>
<organism evidence="2 3">
    <name type="scientific">Thalassomonas actiniarum</name>
    <dbReference type="NCBI Taxonomy" id="485447"/>
    <lineage>
        <taxon>Bacteria</taxon>
        <taxon>Pseudomonadati</taxon>
        <taxon>Pseudomonadota</taxon>
        <taxon>Gammaproteobacteria</taxon>
        <taxon>Alteromonadales</taxon>
        <taxon>Colwelliaceae</taxon>
        <taxon>Thalassomonas</taxon>
    </lineage>
</organism>
<name>A0AAE9YNU4_9GAMM</name>
<accession>A0AAE9YNU4</accession>